<name>R4T7W9_9CAUD</name>
<reference evidence="1 2" key="1">
    <citation type="submission" date="2012-12" db="EMBL/GenBank/DDBJ databases">
        <authorList>
            <person name="Sencilo A."/>
            <person name="Jacobs-Sera D."/>
            <person name="Russell D.A."/>
            <person name="Ko C."/>
            <person name="Atanasova N."/>
            <person name="Osterlund E."/>
            <person name="Oksanen H.M."/>
            <person name="Bamford D.H."/>
            <person name="Hatfull G.F."/>
            <person name="Roine E."/>
            <person name="Hendrix R.W."/>
        </authorList>
    </citation>
    <scope>NUCLEOTIDE SEQUENCE [LARGE SCALE GENOMIC DNA]</scope>
</reference>
<proteinExistence type="predicted"/>
<dbReference type="KEGG" id="vg:16193560"/>
<evidence type="ECO:0000313" key="2">
    <source>
        <dbReference type="Proteomes" id="UP000202086"/>
    </source>
</evidence>
<protein>
    <submittedName>
        <fullName evidence="1">Uncharacterized protein</fullName>
    </submittedName>
</protein>
<dbReference type="EMBL" id="KC292029">
    <property type="protein sequence ID" value="AGM11874.1"/>
    <property type="molecule type" value="Genomic_DNA"/>
</dbReference>
<dbReference type="Proteomes" id="UP000202086">
    <property type="component" value="Segment"/>
</dbReference>
<keyword evidence="2" id="KW-1185">Reference proteome</keyword>
<evidence type="ECO:0000313" key="1">
    <source>
        <dbReference type="EMBL" id="AGM11874.1"/>
    </source>
</evidence>
<sequence>MTESYCFCPACGINDDHWTFVEGIVYECDNCEHHFEDLDAAWWFPRMQDDFWEQFWDEYTQ</sequence>
<organism evidence="1 2">
    <name type="scientific">Haloarcula californiae tailed virus 1</name>
    <dbReference type="NCBI Taxonomy" id="1273746"/>
    <lineage>
        <taxon>Viruses</taxon>
        <taxon>Duplodnaviria</taxon>
        <taxon>Heunggongvirae</taxon>
        <taxon>Uroviricota</taxon>
        <taxon>Caudoviricetes</taxon>
        <taxon>Thumleimavirales</taxon>
        <taxon>Druskaviridae</taxon>
        <taxon>Hacavirus</taxon>
        <taxon>Hacavirus italiense</taxon>
        <taxon>Hacavirus HCTV1</taxon>
    </lineage>
</organism>
<dbReference type="GeneID" id="16193560"/>
<gene>
    <name evidence="1" type="primary">11</name>
    <name evidence="1" type="ORF">DNAM5_11</name>
</gene>
<accession>R4T7W9</accession>
<dbReference type="RefSeq" id="YP_008059573.1">
    <property type="nucleotide sequence ID" value="NC_021330.1"/>
</dbReference>